<evidence type="ECO:0000313" key="3">
    <source>
        <dbReference type="Proteomes" id="UP001157418"/>
    </source>
</evidence>
<sequence length="70" mass="7820">MVSTLKTTKDNYTSELSPNGSLAYWRMAPKMGFSQPPTANQTASRPFVPMRERPTNSISPPILDSQLYIT</sequence>
<dbReference type="EMBL" id="CAKMRJ010005412">
    <property type="protein sequence ID" value="CAH1440557.1"/>
    <property type="molecule type" value="Genomic_DNA"/>
</dbReference>
<feature type="region of interest" description="Disordered" evidence="1">
    <location>
        <begin position="33"/>
        <end position="70"/>
    </location>
</feature>
<dbReference type="AlphaFoldDB" id="A0AAU9NRQ9"/>
<proteinExistence type="predicted"/>
<dbReference type="Proteomes" id="UP001157418">
    <property type="component" value="Unassembled WGS sequence"/>
</dbReference>
<comment type="caution">
    <text evidence="2">The sequence shown here is derived from an EMBL/GenBank/DDBJ whole genome shotgun (WGS) entry which is preliminary data.</text>
</comment>
<organism evidence="2 3">
    <name type="scientific">Lactuca virosa</name>
    <dbReference type="NCBI Taxonomy" id="75947"/>
    <lineage>
        <taxon>Eukaryota</taxon>
        <taxon>Viridiplantae</taxon>
        <taxon>Streptophyta</taxon>
        <taxon>Embryophyta</taxon>
        <taxon>Tracheophyta</taxon>
        <taxon>Spermatophyta</taxon>
        <taxon>Magnoliopsida</taxon>
        <taxon>eudicotyledons</taxon>
        <taxon>Gunneridae</taxon>
        <taxon>Pentapetalae</taxon>
        <taxon>asterids</taxon>
        <taxon>campanulids</taxon>
        <taxon>Asterales</taxon>
        <taxon>Asteraceae</taxon>
        <taxon>Cichorioideae</taxon>
        <taxon>Cichorieae</taxon>
        <taxon>Lactucinae</taxon>
        <taxon>Lactuca</taxon>
    </lineage>
</organism>
<name>A0AAU9NRQ9_9ASTR</name>
<evidence type="ECO:0000256" key="1">
    <source>
        <dbReference type="SAM" id="MobiDB-lite"/>
    </source>
</evidence>
<reference evidence="2 3" key="1">
    <citation type="submission" date="2022-01" db="EMBL/GenBank/DDBJ databases">
        <authorList>
            <person name="Xiong W."/>
            <person name="Schranz E."/>
        </authorList>
    </citation>
    <scope>NUCLEOTIDE SEQUENCE [LARGE SCALE GENOMIC DNA]</scope>
</reference>
<gene>
    <name evidence="2" type="ORF">LVIROSA_LOCUS26685</name>
</gene>
<feature type="compositionally biased region" description="Polar residues" evidence="1">
    <location>
        <begin position="35"/>
        <end position="44"/>
    </location>
</feature>
<evidence type="ECO:0000313" key="2">
    <source>
        <dbReference type="EMBL" id="CAH1440557.1"/>
    </source>
</evidence>
<protein>
    <submittedName>
        <fullName evidence="2">Uncharacterized protein</fullName>
    </submittedName>
</protein>
<keyword evidence="3" id="KW-1185">Reference proteome</keyword>
<accession>A0AAU9NRQ9</accession>